<evidence type="ECO:0000256" key="2">
    <source>
        <dbReference type="ARBA" id="ARBA00023125"/>
    </source>
</evidence>
<keyword evidence="3" id="KW-0804">Transcription</keyword>
<comment type="caution">
    <text evidence="5">The sequence shown here is derived from an EMBL/GenBank/DDBJ whole genome shotgun (WGS) entry which is preliminary data.</text>
</comment>
<reference evidence="5 6" key="1">
    <citation type="submission" date="2022-04" db="EMBL/GenBank/DDBJ databases">
        <authorList>
            <person name="Ye Y.-Q."/>
            <person name="Du Z.-J."/>
        </authorList>
    </citation>
    <scope>NUCLEOTIDE SEQUENCE [LARGE SCALE GENOMIC DNA]</scope>
    <source>
        <strain evidence="5 6">A6E488</strain>
    </source>
</reference>
<dbReference type="Proteomes" id="UP001320898">
    <property type="component" value="Unassembled WGS sequence"/>
</dbReference>
<dbReference type="SUPFAM" id="SSF46785">
    <property type="entry name" value="Winged helix' DNA-binding domain"/>
    <property type="match status" value="1"/>
</dbReference>
<dbReference type="Gene3D" id="1.10.10.10">
    <property type="entry name" value="Winged helix-like DNA-binding domain superfamily/Winged helix DNA-binding domain"/>
    <property type="match status" value="1"/>
</dbReference>
<accession>A0AAW5QXT1</accession>
<dbReference type="InterPro" id="IPR039422">
    <property type="entry name" value="MarR/SlyA-like"/>
</dbReference>
<dbReference type="PRINTS" id="PR00598">
    <property type="entry name" value="HTHMARR"/>
</dbReference>
<evidence type="ECO:0000259" key="4">
    <source>
        <dbReference type="PROSITE" id="PS50995"/>
    </source>
</evidence>
<dbReference type="PROSITE" id="PS01117">
    <property type="entry name" value="HTH_MARR_1"/>
    <property type="match status" value="1"/>
</dbReference>
<dbReference type="AlphaFoldDB" id="A0AAW5QXT1"/>
<dbReference type="PANTHER" id="PTHR33164:SF44">
    <property type="entry name" value="TRANSCRIPTIONAL REGULATORY PROTEIN"/>
    <property type="match status" value="1"/>
</dbReference>
<feature type="domain" description="HTH marR-type" evidence="4">
    <location>
        <begin position="25"/>
        <end position="160"/>
    </location>
</feature>
<dbReference type="GO" id="GO:0003677">
    <property type="term" value="F:DNA binding"/>
    <property type="evidence" value="ECO:0007669"/>
    <property type="project" value="UniProtKB-KW"/>
</dbReference>
<dbReference type="RefSeq" id="WP_261615520.1">
    <property type="nucleotide sequence ID" value="NZ_JALIDZ010000003.1"/>
</dbReference>
<dbReference type="PANTHER" id="PTHR33164">
    <property type="entry name" value="TRANSCRIPTIONAL REGULATOR, MARR FAMILY"/>
    <property type="match status" value="1"/>
</dbReference>
<proteinExistence type="predicted"/>
<dbReference type="InterPro" id="IPR036390">
    <property type="entry name" value="WH_DNA-bd_sf"/>
</dbReference>
<dbReference type="GO" id="GO:0006950">
    <property type="term" value="P:response to stress"/>
    <property type="evidence" value="ECO:0007669"/>
    <property type="project" value="TreeGrafter"/>
</dbReference>
<evidence type="ECO:0000313" key="6">
    <source>
        <dbReference type="Proteomes" id="UP001320898"/>
    </source>
</evidence>
<gene>
    <name evidence="5" type="ORF">MUB46_08865</name>
</gene>
<dbReference type="InterPro" id="IPR023187">
    <property type="entry name" value="Tscrpt_reg_MarR-type_CS"/>
</dbReference>
<dbReference type="InterPro" id="IPR000835">
    <property type="entry name" value="HTH_MarR-typ"/>
</dbReference>
<keyword evidence="1" id="KW-0805">Transcription regulation</keyword>
<dbReference type="Pfam" id="PF12802">
    <property type="entry name" value="MarR_2"/>
    <property type="match status" value="1"/>
</dbReference>
<keyword evidence="6" id="KW-1185">Reference proteome</keyword>
<evidence type="ECO:0000256" key="1">
    <source>
        <dbReference type="ARBA" id="ARBA00023015"/>
    </source>
</evidence>
<sequence length="181" mass="20353">MADVNFSRLAAEKDRQAESGAETPDTSLFDLVELLFFAYRDFISDPDAILNEYDFGRAHHRVLHFVNRNPGLSVAELLDILKITKQSLGRVLKQLVDEGFVYQQEGPSDRRQRLLFPTDRGRALALRLASPQFARFATAIAATSEADADATRRFLMAMVNPRERDKVAALLKGNQGSRQND</sequence>
<keyword evidence="2" id="KW-0238">DNA-binding</keyword>
<dbReference type="InterPro" id="IPR036388">
    <property type="entry name" value="WH-like_DNA-bd_sf"/>
</dbReference>
<dbReference type="GO" id="GO:0003700">
    <property type="term" value="F:DNA-binding transcription factor activity"/>
    <property type="evidence" value="ECO:0007669"/>
    <property type="project" value="InterPro"/>
</dbReference>
<organism evidence="5 6">
    <name type="scientific">Microbaculum marinisediminis</name>
    <dbReference type="NCBI Taxonomy" id="2931392"/>
    <lineage>
        <taxon>Bacteria</taxon>
        <taxon>Pseudomonadati</taxon>
        <taxon>Pseudomonadota</taxon>
        <taxon>Alphaproteobacteria</taxon>
        <taxon>Hyphomicrobiales</taxon>
        <taxon>Tepidamorphaceae</taxon>
        <taxon>Microbaculum</taxon>
    </lineage>
</organism>
<dbReference type="PROSITE" id="PS50995">
    <property type="entry name" value="HTH_MARR_2"/>
    <property type="match status" value="1"/>
</dbReference>
<protein>
    <submittedName>
        <fullName evidence="5">MarR family transcriptional regulator</fullName>
    </submittedName>
</protein>
<evidence type="ECO:0000313" key="5">
    <source>
        <dbReference type="EMBL" id="MCT8971962.1"/>
    </source>
</evidence>
<evidence type="ECO:0000256" key="3">
    <source>
        <dbReference type="ARBA" id="ARBA00023163"/>
    </source>
</evidence>
<name>A0AAW5QXT1_9HYPH</name>
<dbReference type="SMART" id="SM00347">
    <property type="entry name" value="HTH_MARR"/>
    <property type="match status" value="1"/>
</dbReference>
<dbReference type="EMBL" id="JALIDZ010000003">
    <property type="protein sequence ID" value="MCT8971962.1"/>
    <property type="molecule type" value="Genomic_DNA"/>
</dbReference>